<dbReference type="CDD" id="cd06225">
    <property type="entry name" value="HAMP"/>
    <property type="match status" value="1"/>
</dbReference>
<dbReference type="RefSeq" id="WP_167527931.1">
    <property type="nucleotide sequence ID" value="NZ_AP021874.1"/>
</dbReference>
<dbReference type="Pfam" id="PF00672">
    <property type="entry name" value="HAMP"/>
    <property type="match status" value="1"/>
</dbReference>
<protein>
    <recommendedName>
        <fullName evidence="6">Adenylate/guanylate cyclase domain-containing protein</fullName>
    </recommendedName>
</protein>
<proteinExistence type="predicted"/>
<evidence type="ECO:0008006" key="6">
    <source>
        <dbReference type="Google" id="ProtNLM"/>
    </source>
</evidence>
<dbReference type="GO" id="GO:0035556">
    <property type="term" value="P:intracellular signal transduction"/>
    <property type="evidence" value="ECO:0007669"/>
    <property type="project" value="InterPro"/>
</dbReference>
<sequence length="578" mass="63750">MNPYHFKTLRARLTVLLVTPVVLILMVAGISGFLYVRDILLDQWNQGVMLKLERATHEIDMRLARPVELMEMFSKSGADRPDASLLEAIVREMETLQGVVRTNVNWHFSATGGRGRENRNAATDRGRFIRFQRGAFTKISPPKVDSTIDEMTVSITMVLLDTYDTPVGNLEIVLKFDYLVADITTNVWWQTAVACIADRTTGKIILTSAPMQGRETLGETDDPLEARLLEEIDRKSAGTILGPGLPPERVAGYHRLEVFPWSLVVFADGKSILAPIINFRNGFIIGATILILLVYGIIRLNVDRMSGTIRSLSRQAEMLAAGGYGEKIPVHAHDEIGRLAESFNTMVDGLRERDAIRNTFGLYVDPAFARALLKKPETGRLGGRRQEVAILMADIRGFTPMAEFLSPEKTIDVLNRYFSAIIPLVQKHGGIIVDFVGDAILVFFEPIDDALPATAHRCVRCAFDMHAAMGILNRQLEALDLPVLNMGIGVNSGPVVVGNIGSEKRKKYGIVGSAVNTTQRIQGQSDAGEVVVSRSVFDMVTSRITVTRRFTASLKGAPSPVRLYAIAPAQPKPTRIKD</sequence>
<dbReference type="PROSITE" id="PS50125">
    <property type="entry name" value="GUANYLATE_CYCLASE_2"/>
    <property type="match status" value="1"/>
</dbReference>
<feature type="domain" description="HAMP" evidence="3">
    <location>
        <begin position="303"/>
        <end position="355"/>
    </location>
</feature>
<name>A0A5K7YQ84_9BACT</name>
<dbReference type="CDD" id="cd07302">
    <property type="entry name" value="CHD"/>
    <property type="match status" value="1"/>
</dbReference>
<dbReference type="SUPFAM" id="SSF158472">
    <property type="entry name" value="HAMP domain-like"/>
    <property type="match status" value="1"/>
</dbReference>
<feature type="transmembrane region" description="Helical" evidence="1">
    <location>
        <begin position="12"/>
        <end position="36"/>
    </location>
</feature>
<dbReference type="PANTHER" id="PTHR43081:SF1">
    <property type="entry name" value="ADENYLATE CYCLASE, TERMINAL-DIFFERENTIATION SPECIFIC"/>
    <property type="match status" value="1"/>
</dbReference>
<dbReference type="InterPro" id="IPR003660">
    <property type="entry name" value="HAMP_dom"/>
</dbReference>
<evidence type="ECO:0000259" key="2">
    <source>
        <dbReference type="PROSITE" id="PS50125"/>
    </source>
</evidence>
<dbReference type="Pfam" id="PF00211">
    <property type="entry name" value="Guanylate_cyc"/>
    <property type="match status" value="1"/>
</dbReference>
<dbReference type="GO" id="GO:0006171">
    <property type="term" value="P:cAMP biosynthetic process"/>
    <property type="evidence" value="ECO:0007669"/>
    <property type="project" value="TreeGrafter"/>
</dbReference>
<dbReference type="KEGG" id="dalk:DSCA_48080"/>
<dbReference type="Gene3D" id="3.30.70.1230">
    <property type="entry name" value="Nucleotide cyclase"/>
    <property type="match status" value="1"/>
</dbReference>
<dbReference type="SMART" id="SM00044">
    <property type="entry name" value="CYCc"/>
    <property type="match status" value="1"/>
</dbReference>
<keyword evidence="1" id="KW-0812">Transmembrane</keyword>
<dbReference type="EMBL" id="AP021874">
    <property type="protein sequence ID" value="BBO70878.1"/>
    <property type="molecule type" value="Genomic_DNA"/>
</dbReference>
<dbReference type="InterPro" id="IPR050697">
    <property type="entry name" value="Adenylyl/Guanylyl_Cyclase_3/4"/>
</dbReference>
<dbReference type="GO" id="GO:0004016">
    <property type="term" value="F:adenylate cyclase activity"/>
    <property type="evidence" value="ECO:0007669"/>
    <property type="project" value="UniProtKB-ARBA"/>
</dbReference>
<evidence type="ECO:0000313" key="4">
    <source>
        <dbReference type="EMBL" id="BBO70878.1"/>
    </source>
</evidence>
<keyword evidence="1" id="KW-0472">Membrane</keyword>
<organism evidence="4 5">
    <name type="scientific">Desulfosarcina alkanivorans</name>
    <dbReference type="NCBI Taxonomy" id="571177"/>
    <lineage>
        <taxon>Bacteria</taxon>
        <taxon>Pseudomonadati</taxon>
        <taxon>Thermodesulfobacteriota</taxon>
        <taxon>Desulfobacteria</taxon>
        <taxon>Desulfobacterales</taxon>
        <taxon>Desulfosarcinaceae</taxon>
        <taxon>Desulfosarcina</taxon>
    </lineage>
</organism>
<dbReference type="SUPFAM" id="SSF55073">
    <property type="entry name" value="Nucleotide cyclase"/>
    <property type="match status" value="1"/>
</dbReference>
<gene>
    <name evidence="4" type="ORF">DSCA_48080</name>
</gene>
<dbReference type="PROSITE" id="PS50885">
    <property type="entry name" value="HAMP"/>
    <property type="match status" value="1"/>
</dbReference>
<evidence type="ECO:0000256" key="1">
    <source>
        <dbReference type="SAM" id="Phobius"/>
    </source>
</evidence>
<keyword evidence="1" id="KW-1133">Transmembrane helix</keyword>
<evidence type="ECO:0000259" key="3">
    <source>
        <dbReference type="PROSITE" id="PS50885"/>
    </source>
</evidence>
<dbReference type="AlphaFoldDB" id="A0A5K7YQ84"/>
<dbReference type="Gene3D" id="6.10.340.10">
    <property type="match status" value="1"/>
</dbReference>
<reference evidence="4 5" key="1">
    <citation type="submission" date="2019-11" db="EMBL/GenBank/DDBJ databases">
        <title>Comparative genomics of hydrocarbon-degrading Desulfosarcina strains.</title>
        <authorList>
            <person name="Watanabe M."/>
            <person name="Kojima H."/>
            <person name="Fukui M."/>
        </authorList>
    </citation>
    <scope>NUCLEOTIDE SEQUENCE [LARGE SCALE GENOMIC DNA]</scope>
    <source>
        <strain evidence="4 5">PL12</strain>
    </source>
</reference>
<dbReference type="PANTHER" id="PTHR43081">
    <property type="entry name" value="ADENYLATE CYCLASE, TERMINAL-DIFFERENTIATION SPECIFIC-RELATED"/>
    <property type="match status" value="1"/>
</dbReference>
<feature type="transmembrane region" description="Helical" evidence="1">
    <location>
        <begin position="283"/>
        <end position="302"/>
    </location>
</feature>
<accession>A0A5K7YQ84</accession>
<dbReference type="SMART" id="SM00304">
    <property type="entry name" value="HAMP"/>
    <property type="match status" value="1"/>
</dbReference>
<dbReference type="InterPro" id="IPR029787">
    <property type="entry name" value="Nucleotide_cyclase"/>
</dbReference>
<evidence type="ECO:0000313" key="5">
    <source>
        <dbReference type="Proteomes" id="UP000427906"/>
    </source>
</evidence>
<dbReference type="GO" id="GO:0016020">
    <property type="term" value="C:membrane"/>
    <property type="evidence" value="ECO:0007669"/>
    <property type="project" value="InterPro"/>
</dbReference>
<dbReference type="Proteomes" id="UP000427906">
    <property type="component" value="Chromosome"/>
</dbReference>
<dbReference type="InterPro" id="IPR001054">
    <property type="entry name" value="A/G_cyclase"/>
</dbReference>
<keyword evidence="5" id="KW-1185">Reference proteome</keyword>
<feature type="domain" description="Guanylate cyclase" evidence="2">
    <location>
        <begin position="389"/>
        <end position="522"/>
    </location>
</feature>